<protein>
    <submittedName>
        <fullName evidence="1">Uncharacterized protein</fullName>
    </submittedName>
</protein>
<proteinExistence type="predicted"/>
<dbReference type="EMBL" id="JAWCTQ010000016">
    <property type="protein sequence ID" value="MDT9683377.1"/>
    <property type="molecule type" value="Genomic_DNA"/>
</dbReference>
<evidence type="ECO:0000313" key="1">
    <source>
        <dbReference type="EMBL" id="MDT9683377.1"/>
    </source>
</evidence>
<comment type="caution">
    <text evidence="1">The sequence shown here is derived from an EMBL/GenBank/DDBJ whole genome shotgun (WGS) entry which is preliminary data.</text>
</comment>
<sequence>MSVTDIAKTHNTANKVKISQSNTDIFMADHGIRVIWEKSFLCACRDSNGSPRTDCPICHGLGWGYLSPEDTMILFQQSSSKFNMDRSTQTFSGTALATAYQDNMMSVRDRITLKDSEMSVSVLVKVLPRHIKNGINLKYDVVRIQLAQTEKDGGLSLDKYKIDLENNRFYPTEDMTNSYISFNLIVRMRYYVIDNLRNGRYTYEGDARLPERSQRDINLLPNLYLMRREDNFTPDIIDSDIAPTIEEDPRSAINESASGFFTQR</sequence>
<reference evidence="1 2" key="1">
    <citation type="submission" date="2023-09" db="EMBL/GenBank/DDBJ databases">
        <title>Streptomyces sp. nov.: A antagonism against Alternaria gaisen Producing Streptochlin, Isolated from Tamarix root soil.</title>
        <authorList>
            <person name="Chen Y."/>
        </authorList>
    </citation>
    <scope>NUCLEOTIDE SEQUENCE [LARGE SCALE GENOMIC DNA]</scope>
    <source>
        <strain evidence="1 2">TRM76323</strain>
    </source>
</reference>
<organism evidence="1 2">
    <name type="scientific">Streptomyces tamarix</name>
    <dbReference type="NCBI Taxonomy" id="3078565"/>
    <lineage>
        <taxon>Bacteria</taxon>
        <taxon>Bacillati</taxon>
        <taxon>Actinomycetota</taxon>
        <taxon>Actinomycetes</taxon>
        <taxon>Kitasatosporales</taxon>
        <taxon>Streptomycetaceae</taxon>
        <taxon>Streptomyces</taxon>
    </lineage>
</organism>
<gene>
    <name evidence="1" type="ORF">RND61_15030</name>
</gene>
<dbReference type="RefSeq" id="WP_315878451.1">
    <property type="nucleotide sequence ID" value="NZ_JAWCTQ010000016.1"/>
</dbReference>
<evidence type="ECO:0000313" key="2">
    <source>
        <dbReference type="Proteomes" id="UP001250181"/>
    </source>
</evidence>
<accession>A0ABU3QLU8</accession>
<dbReference type="Proteomes" id="UP001250181">
    <property type="component" value="Unassembled WGS sequence"/>
</dbReference>
<name>A0ABU3QLU8_9ACTN</name>
<keyword evidence="2" id="KW-1185">Reference proteome</keyword>